<dbReference type="GO" id="GO:0046872">
    <property type="term" value="F:metal ion binding"/>
    <property type="evidence" value="ECO:0007669"/>
    <property type="project" value="UniProtKB-KW"/>
</dbReference>
<keyword evidence="5" id="KW-0479">Metal-binding</keyword>
<dbReference type="EMBL" id="PIQG01000003">
    <property type="protein sequence ID" value="RUO76762.1"/>
    <property type="molecule type" value="Genomic_DNA"/>
</dbReference>
<evidence type="ECO:0000256" key="11">
    <source>
        <dbReference type="SAM" id="Phobius"/>
    </source>
</evidence>
<evidence type="ECO:0000256" key="5">
    <source>
        <dbReference type="ARBA" id="ARBA00022723"/>
    </source>
</evidence>
<dbReference type="InterPro" id="IPR001915">
    <property type="entry name" value="Peptidase_M48"/>
</dbReference>
<protein>
    <submittedName>
        <fullName evidence="13">Peptidase</fullName>
    </submittedName>
</protein>
<evidence type="ECO:0000256" key="10">
    <source>
        <dbReference type="ARBA" id="ARBA00023136"/>
    </source>
</evidence>
<feature type="transmembrane region" description="Helical" evidence="11">
    <location>
        <begin position="183"/>
        <end position="200"/>
    </location>
</feature>
<dbReference type="Gene3D" id="3.30.2010.10">
    <property type="entry name" value="Metalloproteases ('zincins'), catalytic domain"/>
    <property type="match status" value="1"/>
</dbReference>
<comment type="cofactor">
    <cofactor evidence="1">
        <name>Zn(2+)</name>
        <dbReference type="ChEBI" id="CHEBI:29105"/>
    </cofactor>
</comment>
<evidence type="ECO:0000313" key="14">
    <source>
        <dbReference type="Proteomes" id="UP000288279"/>
    </source>
</evidence>
<evidence type="ECO:0000256" key="6">
    <source>
        <dbReference type="ARBA" id="ARBA00022801"/>
    </source>
</evidence>
<dbReference type="PANTHER" id="PTHR43221">
    <property type="entry name" value="PROTEASE HTPX"/>
    <property type="match status" value="1"/>
</dbReference>
<organism evidence="13 14">
    <name type="scientific">Pseudidiomarina taiwanensis</name>
    <dbReference type="NCBI Taxonomy" id="337250"/>
    <lineage>
        <taxon>Bacteria</taxon>
        <taxon>Pseudomonadati</taxon>
        <taxon>Pseudomonadota</taxon>
        <taxon>Gammaproteobacteria</taxon>
        <taxon>Alteromonadales</taxon>
        <taxon>Idiomarinaceae</taxon>
        <taxon>Pseudidiomarina</taxon>
    </lineage>
</organism>
<keyword evidence="8 11" id="KW-1133">Transmembrane helix</keyword>
<gene>
    <name evidence="13" type="ORF">CWI83_07510</name>
</gene>
<keyword evidence="3" id="KW-0645">Protease</keyword>
<dbReference type="AlphaFoldDB" id="A0A432ZHK5"/>
<name>A0A432ZHK5_9GAMM</name>
<dbReference type="CDD" id="cd07340">
    <property type="entry name" value="M48B_Htpx_like"/>
    <property type="match status" value="1"/>
</dbReference>
<dbReference type="GO" id="GO:0004222">
    <property type="term" value="F:metalloendopeptidase activity"/>
    <property type="evidence" value="ECO:0007669"/>
    <property type="project" value="InterPro"/>
</dbReference>
<keyword evidence="4 11" id="KW-0812">Transmembrane</keyword>
<keyword evidence="9" id="KW-0482">Metalloprotease</keyword>
<evidence type="ECO:0000313" key="13">
    <source>
        <dbReference type="EMBL" id="RUO76762.1"/>
    </source>
</evidence>
<evidence type="ECO:0000256" key="8">
    <source>
        <dbReference type="ARBA" id="ARBA00022989"/>
    </source>
</evidence>
<keyword evidence="2" id="KW-1003">Cell membrane</keyword>
<feature type="transmembrane region" description="Helical" evidence="11">
    <location>
        <begin position="56"/>
        <end position="76"/>
    </location>
</feature>
<evidence type="ECO:0000256" key="4">
    <source>
        <dbReference type="ARBA" id="ARBA00022692"/>
    </source>
</evidence>
<reference evidence="13 14" key="1">
    <citation type="journal article" date="2011" name="Front. Microbiol.">
        <title>Genomic signatures of strain selection and enhancement in Bacillus atrophaeus var. globigii, a historical biowarfare simulant.</title>
        <authorList>
            <person name="Gibbons H.S."/>
            <person name="Broomall S.M."/>
            <person name="McNew L.A."/>
            <person name="Daligault H."/>
            <person name="Chapman C."/>
            <person name="Bruce D."/>
            <person name="Karavis M."/>
            <person name="Krepps M."/>
            <person name="McGregor P.A."/>
            <person name="Hong C."/>
            <person name="Park K.H."/>
            <person name="Akmal A."/>
            <person name="Feldman A."/>
            <person name="Lin J.S."/>
            <person name="Chang W.E."/>
            <person name="Higgs B.W."/>
            <person name="Demirev P."/>
            <person name="Lindquist J."/>
            <person name="Liem A."/>
            <person name="Fochler E."/>
            <person name="Read T.D."/>
            <person name="Tapia R."/>
            <person name="Johnson S."/>
            <person name="Bishop-Lilly K.A."/>
            <person name="Detter C."/>
            <person name="Han C."/>
            <person name="Sozhamannan S."/>
            <person name="Rosenzweig C.N."/>
            <person name="Skowronski E.W."/>
        </authorList>
    </citation>
    <scope>NUCLEOTIDE SEQUENCE [LARGE SCALE GENOMIC DNA]</scope>
    <source>
        <strain evidence="13 14">PIT1</strain>
    </source>
</reference>
<dbReference type="PANTHER" id="PTHR43221:SF2">
    <property type="entry name" value="PROTEASE HTPX HOMOLOG"/>
    <property type="match status" value="1"/>
</dbReference>
<evidence type="ECO:0000256" key="7">
    <source>
        <dbReference type="ARBA" id="ARBA00022833"/>
    </source>
</evidence>
<evidence type="ECO:0000256" key="3">
    <source>
        <dbReference type="ARBA" id="ARBA00022670"/>
    </source>
</evidence>
<comment type="caution">
    <text evidence="13">The sequence shown here is derived from an EMBL/GenBank/DDBJ whole genome shotgun (WGS) entry which is preliminary data.</text>
</comment>
<accession>A0A432ZHK5</accession>
<feature type="transmembrane region" description="Helical" evidence="11">
    <location>
        <begin position="17"/>
        <end position="44"/>
    </location>
</feature>
<keyword evidence="6" id="KW-0378">Hydrolase</keyword>
<proteinExistence type="predicted"/>
<keyword evidence="7" id="KW-0862">Zinc</keyword>
<dbReference type="GO" id="GO:0006508">
    <property type="term" value="P:proteolysis"/>
    <property type="evidence" value="ECO:0007669"/>
    <property type="project" value="UniProtKB-KW"/>
</dbReference>
<dbReference type="Pfam" id="PF01435">
    <property type="entry name" value="Peptidase_M48"/>
    <property type="match status" value="1"/>
</dbReference>
<evidence type="ECO:0000256" key="1">
    <source>
        <dbReference type="ARBA" id="ARBA00001947"/>
    </source>
</evidence>
<sequence length="549" mass="60476">MVNFFEHQQQAKRNTKLLVLLFALAFIAIMALVAGLAAIIMGAVQRQGQQTVVIEPQLLIFICAIIAVAIGIVMLFKWSQLRHGGSVVAESLGGVALAPDSSDPLERRILNVVEEMAIAANMPVPTVYLLPNESAINAFAAGLTTQDAVIGLTRGAVETFNREQLQAVVAHEFSHILNGDMRLNLRLIAALAGILAFAHLGRVLLQSARFRSRGKNNNALPLLGLALLLIGAIGVFFGNLIKAAVSRQREYLADSAAVQFTRNPRALSAALQQIGARQHGSRMQHPNADQVEHLFFSQALSKWFTLMATHPPLEKRIKRLEPSWNGRYPLPQEAHSKATEAEVKAAARETTPLDRLAALALPMLLVEQARSREQAPQLVQQLVVNQLSSEPTELAQALRQLSETQQFALVEIALPALRIAPDSKRLALLQDLEQLAASQDLFHWGLYQLIARQLLPPKRFSQTLKREQALAISCQALERAERQQALDRSQLELALNTHQHEPPAARQQIVQAWLETVHADDHVSETERKLIAILCACIEAPLPDEFLAI</sequence>
<dbReference type="RefSeq" id="WP_126827696.1">
    <property type="nucleotide sequence ID" value="NZ_PIQG01000003.1"/>
</dbReference>
<keyword evidence="10 11" id="KW-0472">Membrane</keyword>
<feature type="domain" description="Peptidase M48" evidence="12">
    <location>
        <begin position="106"/>
        <end position="321"/>
    </location>
</feature>
<evidence type="ECO:0000256" key="9">
    <source>
        <dbReference type="ARBA" id="ARBA00023049"/>
    </source>
</evidence>
<dbReference type="OrthoDB" id="15218at2"/>
<dbReference type="Proteomes" id="UP000288279">
    <property type="component" value="Unassembled WGS sequence"/>
</dbReference>
<evidence type="ECO:0000259" key="12">
    <source>
        <dbReference type="Pfam" id="PF01435"/>
    </source>
</evidence>
<dbReference type="InterPro" id="IPR050083">
    <property type="entry name" value="HtpX_protease"/>
</dbReference>
<keyword evidence="14" id="KW-1185">Reference proteome</keyword>
<evidence type="ECO:0000256" key="2">
    <source>
        <dbReference type="ARBA" id="ARBA00022475"/>
    </source>
</evidence>
<feature type="transmembrane region" description="Helical" evidence="11">
    <location>
        <begin position="220"/>
        <end position="241"/>
    </location>
</feature>